<protein>
    <recommendedName>
        <fullName evidence="2">Fatty acid desaturase domain-containing protein</fullName>
    </recommendedName>
</protein>
<name>A0A814PHD8_9BILA</name>
<dbReference type="AlphaFoldDB" id="A0A814PHD8"/>
<accession>A0A814PHD8</accession>
<dbReference type="GO" id="GO:0016491">
    <property type="term" value="F:oxidoreductase activity"/>
    <property type="evidence" value="ECO:0007669"/>
    <property type="project" value="InterPro"/>
</dbReference>
<feature type="transmembrane region" description="Helical" evidence="1">
    <location>
        <begin position="134"/>
        <end position="160"/>
    </location>
</feature>
<evidence type="ECO:0000313" key="3">
    <source>
        <dbReference type="EMBL" id="CAF1106624.1"/>
    </source>
</evidence>
<feature type="domain" description="Fatty acid desaturase" evidence="2">
    <location>
        <begin position="10"/>
        <end position="251"/>
    </location>
</feature>
<keyword evidence="1" id="KW-1133">Transmembrane helix</keyword>
<gene>
    <name evidence="4" type="ORF">JXQ802_LOCUS30256</name>
    <name evidence="3" type="ORF">PYM288_LOCUS19960</name>
</gene>
<evidence type="ECO:0000256" key="1">
    <source>
        <dbReference type="SAM" id="Phobius"/>
    </source>
</evidence>
<evidence type="ECO:0000313" key="6">
    <source>
        <dbReference type="Proteomes" id="UP000663870"/>
    </source>
</evidence>
<feature type="transmembrane region" description="Helical" evidence="1">
    <location>
        <begin position="167"/>
        <end position="193"/>
    </location>
</feature>
<dbReference type="Proteomes" id="UP000663854">
    <property type="component" value="Unassembled WGS sequence"/>
</dbReference>
<dbReference type="InterPro" id="IPR005804">
    <property type="entry name" value="FA_desaturase_dom"/>
</dbReference>
<keyword evidence="1" id="KW-0812">Transmembrane</keyword>
<keyword evidence="1" id="KW-0472">Membrane</keyword>
<dbReference type="GO" id="GO:0006629">
    <property type="term" value="P:lipid metabolic process"/>
    <property type="evidence" value="ECO:0007669"/>
    <property type="project" value="InterPro"/>
</dbReference>
<dbReference type="InterPro" id="IPR012171">
    <property type="entry name" value="Fatty_acid_desaturase"/>
</dbReference>
<sequence length="293" mass="34190">MLRYGFLLFPLYWYVQGTLYMALFSIGHDCAHASFSIYPLLNDGIAPFVCSGTIVFTWIFIPYYPWKITHQNHHKNTGNMDKDEGYHPKRGETCDTSWTSKVILWTPGLVWFYYLTCGDSSHGVNHFNPFESIYAQHLIGVSLSLSAYAAMLYLMFIYAIHMSIINLVVYHLIPVFVFATYLVIVTLNVPWFIDDEWNYVKGQLSTVDRHYGHVHSIIHSIGTHQIHHLFPKIPHYHLEEATVHFRKAFPNLVRVNYDRILSSFVRMSKKFARQRYIGNDVSVFTYSNDQDND</sequence>
<evidence type="ECO:0000313" key="4">
    <source>
        <dbReference type="EMBL" id="CAF1315481.1"/>
    </source>
</evidence>
<feature type="transmembrane region" description="Helical" evidence="1">
    <location>
        <begin position="7"/>
        <end position="26"/>
    </location>
</feature>
<organism evidence="3 5">
    <name type="scientific">Rotaria sordida</name>
    <dbReference type="NCBI Taxonomy" id="392033"/>
    <lineage>
        <taxon>Eukaryota</taxon>
        <taxon>Metazoa</taxon>
        <taxon>Spiralia</taxon>
        <taxon>Gnathifera</taxon>
        <taxon>Rotifera</taxon>
        <taxon>Eurotatoria</taxon>
        <taxon>Bdelloidea</taxon>
        <taxon>Philodinida</taxon>
        <taxon>Philodinidae</taxon>
        <taxon>Rotaria</taxon>
    </lineage>
</organism>
<dbReference type="EMBL" id="CAJNOH010000698">
    <property type="protein sequence ID" value="CAF1106624.1"/>
    <property type="molecule type" value="Genomic_DNA"/>
</dbReference>
<comment type="caution">
    <text evidence="3">The sequence shown here is derived from an EMBL/GenBank/DDBJ whole genome shotgun (WGS) entry which is preliminary data.</text>
</comment>
<evidence type="ECO:0000313" key="5">
    <source>
        <dbReference type="Proteomes" id="UP000663854"/>
    </source>
</evidence>
<proteinExistence type="predicted"/>
<feature type="transmembrane region" description="Helical" evidence="1">
    <location>
        <begin position="46"/>
        <end position="66"/>
    </location>
</feature>
<dbReference type="Proteomes" id="UP000663870">
    <property type="component" value="Unassembled WGS sequence"/>
</dbReference>
<reference evidence="3" key="1">
    <citation type="submission" date="2021-02" db="EMBL/GenBank/DDBJ databases">
        <authorList>
            <person name="Nowell W R."/>
        </authorList>
    </citation>
    <scope>NUCLEOTIDE SEQUENCE</scope>
</reference>
<evidence type="ECO:0000259" key="2">
    <source>
        <dbReference type="Pfam" id="PF00487"/>
    </source>
</evidence>
<dbReference type="PANTHER" id="PTHR32100">
    <property type="entry name" value="OMEGA-6 FATTY ACID DESATURASE, CHLOROPLASTIC"/>
    <property type="match status" value="1"/>
</dbReference>
<dbReference type="Pfam" id="PF00487">
    <property type="entry name" value="FA_desaturase"/>
    <property type="match status" value="1"/>
</dbReference>
<keyword evidence="6" id="KW-1185">Reference proteome</keyword>
<dbReference type="EMBL" id="CAJNOL010001220">
    <property type="protein sequence ID" value="CAF1315481.1"/>
    <property type="molecule type" value="Genomic_DNA"/>
</dbReference>